<feature type="transmembrane region" description="Helical" evidence="1">
    <location>
        <begin position="51"/>
        <end position="74"/>
    </location>
</feature>
<reference evidence="4 5" key="1">
    <citation type="submission" date="2019-08" db="EMBL/GenBank/DDBJ databases">
        <title>Deep-cultivation of Planctomycetes and their phenomic and genomic characterization uncovers novel biology.</title>
        <authorList>
            <person name="Wiegand S."/>
            <person name="Jogler M."/>
            <person name="Boedeker C."/>
            <person name="Pinto D."/>
            <person name="Vollmers J."/>
            <person name="Rivas-Marin E."/>
            <person name="Kohn T."/>
            <person name="Peeters S.H."/>
            <person name="Heuer A."/>
            <person name="Rast P."/>
            <person name="Oberbeckmann S."/>
            <person name="Bunk B."/>
            <person name="Jeske O."/>
            <person name="Meyerdierks A."/>
            <person name="Storesund J.E."/>
            <person name="Kallscheuer N."/>
            <person name="Luecker S."/>
            <person name="Lage O.M."/>
            <person name="Pohl T."/>
            <person name="Merkel B.J."/>
            <person name="Hornburger P."/>
            <person name="Mueller R.-W."/>
            <person name="Bruemmer F."/>
            <person name="Labrenz M."/>
            <person name="Spormann A.M."/>
            <person name="Op den Camp H."/>
            <person name="Overmann J."/>
            <person name="Amann R."/>
            <person name="Jetten M.S.M."/>
            <person name="Mascher T."/>
            <person name="Medema M.H."/>
            <person name="Devos D.P."/>
            <person name="Kaster A.-K."/>
            <person name="Ovreas L."/>
            <person name="Rohde M."/>
            <person name="Galperin M.Y."/>
            <person name="Jogler C."/>
        </authorList>
    </citation>
    <scope>NUCLEOTIDE SEQUENCE [LARGE SCALE GENOMIC DNA]</scope>
    <source>
        <strain evidence="4 5">Pr1d</strain>
    </source>
</reference>
<dbReference type="InterPro" id="IPR029062">
    <property type="entry name" value="Class_I_gatase-like"/>
</dbReference>
<dbReference type="PANTHER" id="PTHR37464">
    <property type="entry name" value="BLL2463 PROTEIN"/>
    <property type="match status" value="1"/>
</dbReference>
<evidence type="ECO:0000313" key="5">
    <source>
        <dbReference type="Proteomes" id="UP000323917"/>
    </source>
</evidence>
<feature type="domain" description="VWFA" evidence="3">
    <location>
        <begin position="94"/>
        <end position="194"/>
    </location>
</feature>
<dbReference type="PANTHER" id="PTHR37464:SF1">
    <property type="entry name" value="BLL2463 PROTEIN"/>
    <property type="match status" value="1"/>
</dbReference>
<dbReference type="SUPFAM" id="SSF52317">
    <property type="entry name" value="Class I glutamine amidotransferase-like"/>
    <property type="match status" value="1"/>
</dbReference>
<dbReference type="InterPro" id="IPR036465">
    <property type="entry name" value="vWFA_dom_sf"/>
</dbReference>
<keyword evidence="1" id="KW-0472">Membrane</keyword>
<evidence type="ECO:0000259" key="2">
    <source>
        <dbReference type="Pfam" id="PF07584"/>
    </source>
</evidence>
<dbReference type="Proteomes" id="UP000323917">
    <property type="component" value="Chromosome"/>
</dbReference>
<dbReference type="InterPro" id="IPR011933">
    <property type="entry name" value="Double_TM_dom"/>
</dbReference>
<dbReference type="Gene3D" id="3.40.50.410">
    <property type="entry name" value="von Willebrand factor, type A domain"/>
    <property type="match status" value="1"/>
</dbReference>
<sequence>MGFLTPALLAGAGLIVLPIILHLVMRRQPKQVTFAALQFVKRRQDANRRRLNFRHLLLLALRCLLIAGLAFALARPTLRGSGLKGKEGAPLAVAMVMDNSLRMEYVERNHTRLTAASELAQSLVKQFPDETMIAVLDLSHATNSFVIDKTTADGRLVGLTAESNPRSLADAVRNAIELVAEQEDRRQEVFVFSDLAAEDFDEAGLATIRESLEEAPDVRIYVVDVGVEHPRNLSLAPLKLSASYLGPGEQLRVDVDLESVGYDEQPLLELFLEDSTNKLVKRGQRIVELDSTGTGHTEFVLSDLSLGTHQGVVKLSTTDPLQFDNQRFFTVEVRPSVRVLLLGETNADTLFLREALSPSLLGENVQKRFDTVGDRFANAAKIDFAQYDAVCLLDPPPLADEVWNHLADFARAGGGVGIFLGNRATPSGFNNPSAQQLLPGMLKLRSRQETYFRPRRLDHPALAALRNYAEEIPWQIYPVWRFWQFDEAEMAGDSYVVAQYANNQPALVERPLGQGRVLTLTTPISDPLQPVGREPWNLLPTHPEPWPFVALVNNIVGYLSRNEDQELNYGAGETVNLRLSPRQHVTDFVLRDPNGEGLRRTLPPGEDTIRISTTGQLGNYRVAAGGRSGSLDEGFSVNAAAELSRLEQADPEAILAALPEGRVHLANSLDDVEQYVNIGRRGKELFSWAILMVVFVWGSEHLLSNRFYREERPA</sequence>
<dbReference type="Gene3D" id="3.40.50.880">
    <property type="match status" value="1"/>
</dbReference>
<feature type="domain" description="Aerotolerance regulator N-terminal" evidence="2">
    <location>
        <begin position="1"/>
        <end position="76"/>
    </location>
</feature>
<dbReference type="AlphaFoldDB" id="A0A5B9Q2Y5"/>
<protein>
    <submittedName>
        <fullName evidence="4">Uncharacterized protein</fullName>
    </submittedName>
</protein>
<dbReference type="RefSeq" id="WP_148072133.1">
    <property type="nucleotide sequence ID" value="NZ_CP042913.1"/>
</dbReference>
<evidence type="ECO:0000259" key="3">
    <source>
        <dbReference type="Pfam" id="PF13519"/>
    </source>
</evidence>
<proteinExistence type="predicted"/>
<accession>A0A5B9Q2Y5</accession>
<dbReference type="InterPro" id="IPR002035">
    <property type="entry name" value="VWF_A"/>
</dbReference>
<dbReference type="NCBIfam" id="TIGR02226">
    <property type="entry name" value="two_anch"/>
    <property type="match status" value="1"/>
</dbReference>
<dbReference type="InterPro" id="IPR024163">
    <property type="entry name" value="Aerotolerance_reg_N"/>
</dbReference>
<organism evidence="4 5">
    <name type="scientific">Bythopirellula goksoeyrii</name>
    <dbReference type="NCBI Taxonomy" id="1400387"/>
    <lineage>
        <taxon>Bacteria</taxon>
        <taxon>Pseudomonadati</taxon>
        <taxon>Planctomycetota</taxon>
        <taxon>Planctomycetia</taxon>
        <taxon>Pirellulales</taxon>
        <taxon>Lacipirellulaceae</taxon>
        <taxon>Bythopirellula</taxon>
    </lineage>
</organism>
<keyword evidence="5" id="KW-1185">Reference proteome</keyword>
<dbReference type="Pfam" id="PF13519">
    <property type="entry name" value="VWA_2"/>
    <property type="match status" value="1"/>
</dbReference>
<dbReference type="EMBL" id="CP042913">
    <property type="protein sequence ID" value="QEG33354.1"/>
    <property type="molecule type" value="Genomic_DNA"/>
</dbReference>
<dbReference type="OrthoDB" id="242438at2"/>
<dbReference type="Pfam" id="PF07584">
    <property type="entry name" value="BatA"/>
    <property type="match status" value="1"/>
</dbReference>
<name>A0A5B9Q2Y5_9BACT</name>
<keyword evidence="1" id="KW-1133">Transmembrane helix</keyword>
<evidence type="ECO:0000256" key="1">
    <source>
        <dbReference type="SAM" id="Phobius"/>
    </source>
</evidence>
<evidence type="ECO:0000313" key="4">
    <source>
        <dbReference type="EMBL" id="QEG33354.1"/>
    </source>
</evidence>
<dbReference type="KEGG" id="bgok:Pr1d_06150"/>
<keyword evidence="1" id="KW-0812">Transmembrane</keyword>
<gene>
    <name evidence="4" type="ORF">Pr1d_06150</name>
</gene>
<feature type="transmembrane region" description="Helical" evidence="1">
    <location>
        <begin position="6"/>
        <end position="24"/>
    </location>
</feature>